<keyword evidence="2" id="KW-1185">Reference proteome</keyword>
<organism evidence="1 2">
    <name type="scientific">Trichinella spiralis</name>
    <name type="common">Trichina worm</name>
    <dbReference type="NCBI Taxonomy" id="6334"/>
    <lineage>
        <taxon>Eukaryota</taxon>
        <taxon>Metazoa</taxon>
        <taxon>Ecdysozoa</taxon>
        <taxon>Nematoda</taxon>
        <taxon>Enoplea</taxon>
        <taxon>Dorylaimia</taxon>
        <taxon>Trichinellida</taxon>
        <taxon>Trichinellidae</taxon>
        <taxon>Trichinella</taxon>
    </lineage>
</organism>
<accession>A0A0V1BJ05</accession>
<sequence>MLLKSEKNYGMFSEVHDFDAGNSTNTNYDKLQMKCFPQSKHPDSATYQLIIDIFSLVNVFIAMTHSHR</sequence>
<comment type="caution">
    <text evidence="1">The sequence shown here is derived from an EMBL/GenBank/DDBJ whole genome shotgun (WGS) entry which is preliminary data.</text>
</comment>
<gene>
    <name evidence="1" type="ORF">T01_13531</name>
</gene>
<evidence type="ECO:0000313" key="1">
    <source>
        <dbReference type="EMBL" id="KRY36878.1"/>
    </source>
</evidence>
<dbReference type="EMBL" id="JYDH01000039">
    <property type="protein sequence ID" value="KRY36878.1"/>
    <property type="molecule type" value="Genomic_DNA"/>
</dbReference>
<dbReference type="InParanoid" id="A0A0V1BJ05"/>
<proteinExistence type="predicted"/>
<dbReference type="AlphaFoldDB" id="A0A0V1BJ05"/>
<reference evidence="1 2" key="1">
    <citation type="submission" date="2015-01" db="EMBL/GenBank/DDBJ databases">
        <title>Evolution of Trichinella species and genotypes.</title>
        <authorList>
            <person name="Korhonen P.K."/>
            <person name="Edoardo P."/>
            <person name="Giuseppe L.R."/>
            <person name="Gasser R.B."/>
        </authorList>
    </citation>
    <scope>NUCLEOTIDE SEQUENCE [LARGE SCALE GENOMIC DNA]</scope>
    <source>
        <strain evidence="1">ISS3</strain>
    </source>
</reference>
<evidence type="ECO:0000313" key="2">
    <source>
        <dbReference type="Proteomes" id="UP000054776"/>
    </source>
</evidence>
<protein>
    <submittedName>
        <fullName evidence="1">Uncharacterized protein</fullName>
    </submittedName>
</protein>
<dbReference type="Proteomes" id="UP000054776">
    <property type="component" value="Unassembled WGS sequence"/>
</dbReference>
<name>A0A0V1BJ05_TRISP</name>